<protein>
    <recommendedName>
        <fullName evidence="12">Biosynthetic arginine decarboxylase</fullName>
        <shortName evidence="12">ADC</shortName>
        <ecNumber evidence="12">4.1.1.19</ecNumber>
    </recommendedName>
</protein>
<reference evidence="18" key="1">
    <citation type="submission" date="2021-03" db="EMBL/GenBank/DDBJ databases">
        <authorList>
            <person name="Wang G."/>
        </authorList>
    </citation>
    <scope>NUCLEOTIDE SEQUENCE</scope>
    <source>
        <strain evidence="18">KCTC 12899</strain>
    </source>
</reference>
<evidence type="ECO:0000256" key="4">
    <source>
        <dbReference type="ARBA" id="ARBA00008357"/>
    </source>
</evidence>
<evidence type="ECO:0000256" key="13">
    <source>
        <dbReference type="PIRSR" id="PIRSR001336-50"/>
    </source>
</evidence>
<feature type="active site" description="Proton donor" evidence="14">
    <location>
        <position position="503"/>
    </location>
</feature>
<gene>
    <name evidence="12 18" type="primary">speA</name>
    <name evidence="18" type="ORF">J3U88_22175</name>
</gene>
<dbReference type="Pfam" id="PF17810">
    <property type="entry name" value="Arg_decarb_HB"/>
    <property type="match status" value="1"/>
</dbReference>
<proteinExistence type="inferred from homology"/>
<keyword evidence="8 12" id="KW-0663">Pyridoxal phosphate</keyword>
<dbReference type="Gene3D" id="1.10.287.3440">
    <property type="match status" value="1"/>
</dbReference>
<dbReference type="Pfam" id="PF17944">
    <property type="entry name" value="Arg_decarbox_C"/>
    <property type="match status" value="1"/>
</dbReference>
<dbReference type="CDD" id="cd06830">
    <property type="entry name" value="PLPDE_III_ADC"/>
    <property type="match status" value="1"/>
</dbReference>
<dbReference type="RefSeq" id="WP_207861179.1">
    <property type="nucleotide sequence ID" value="NZ_JAFREP010000022.1"/>
</dbReference>
<comment type="catalytic activity">
    <reaction evidence="12">
        <text>L-arginine + H(+) = agmatine + CO2</text>
        <dbReference type="Rhea" id="RHEA:17641"/>
        <dbReference type="ChEBI" id="CHEBI:15378"/>
        <dbReference type="ChEBI" id="CHEBI:16526"/>
        <dbReference type="ChEBI" id="CHEBI:32682"/>
        <dbReference type="ChEBI" id="CHEBI:58145"/>
        <dbReference type="EC" id="4.1.1.19"/>
    </reaction>
</comment>
<evidence type="ECO:0000256" key="11">
    <source>
        <dbReference type="ARBA" id="ARBA00023239"/>
    </source>
</evidence>
<evidence type="ECO:0000259" key="15">
    <source>
        <dbReference type="Pfam" id="PF02784"/>
    </source>
</evidence>
<accession>A0A8J7QBS2</accession>
<feature type="domain" description="Orn/DAP/Arg decarboxylase 2 N-terminal" evidence="15">
    <location>
        <begin position="92"/>
        <end position="346"/>
    </location>
</feature>
<name>A0A8J7QBS2_9BACT</name>
<evidence type="ECO:0000256" key="6">
    <source>
        <dbReference type="ARBA" id="ARBA00022793"/>
    </source>
</evidence>
<dbReference type="InterPro" id="IPR022657">
    <property type="entry name" value="De-COase2_CS"/>
</dbReference>
<dbReference type="InterPro" id="IPR022653">
    <property type="entry name" value="De-COase2_pyr-phos_BS"/>
</dbReference>
<dbReference type="PRINTS" id="PR01179">
    <property type="entry name" value="ODADCRBXLASE"/>
</dbReference>
<dbReference type="Proteomes" id="UP000664417">
    <property type="component" value="Unassembled WGS sequence"/>
</dbReference>
<evidence type="ECO:0000256" key="10">
    <source>
        <dbReference type="ARBA" id="ARBA00023115"/>
    </source>
</evidence>
<comment type="cofactor">
    <cofactor evidence="2 12">
        <name>Mg(2+)</name>
        <dbReference type="ChEBI" id="CHEBI:18420"/>
    </cofactor>
</comment>
<dbReference type="AlphaFoldDB" id="A0A8J7QBS2"/>
<dbReference type="InterPro" id="IPR002985">
    <property type="entry name" value="Arg_decrbxlase"/>
</dbReference>
<feature type="domain" description="Arginine decarboxylase helical bundle" evidence="16">
    <location>
        <begin position="377"/>
        <end position="452"/>
    </location>
</feature>
<evidence type="ECO:0000256" key="9">
    <source>
        <dbReference type="ARBA" id="ARBA00023066"/>
    </source>
</evidence>
<dbReference type="InterPro" id="IPR009006">
    <property type="entry name" value="Ala_racemase/Decarboxylase_C"/>
</dbReference>
<dbReference type="PROSITE" id="PS00878">
    <property type="entry name" value="ODR_DC_2_1"/>
    <property type="match status" value="1"/>
</dbReference>
<dbReference type="InterPro" id="IPR041128">
    <property type="entry name" value="Arg_decarbox_C"/>
</dbReference>
<comment type="similarity">
    <text evidence="4 12">Belongs to the Orn/Lys/Arg decarboxylase class-II family. SpeA subfamily.</text>
</comment>
<dbReference type="InterPro" id="IPR040634">
    <property type="entry name" value="Arg_decarb_HB"/>
</dbReference>
<dbReference type="GO" id="GO:0008295">
    <property type="term" value="P:spermidine biosynthetic process"/>
    <property type="evidence" value="ECO:0007669"/>
    <property type="project" value="UniProtKB-UniRule"/>
</dbReference>
<sequence>MEQTAAQWSVDRARELYKVDQWGLGYFSINEHGNICVQAASDSPHKIDLKKLIDELNKRKIHMPVLIRFMDILRDRIAQLSNAFNHAIEDNEYEGKYLPLFPIKVNQERDVVTSMLEHGKEFGLGLEAGSKAELLIVLAMTTDLKTPIVCNGYKDREFVSLVGMAHQMGKTIFPVIENYEELETFIAYYKETGIMPRLGLRIKLSTRGVGKWAKTGGDASKFGLRVPEVLRAIERLKEENLLHALNLLHFHIGSQVTKIKVVKQAIVETMRVFVEVVRLGAKLDYLDIGGGLGVDYDGSSRESHSTINYSLREYAGDIVYRVKQICQENGIPVPNLLSESGRFLAAHYSLMVTNVPAISSIRPCGLDFPKPEKGYGPVKEMFDILPTISKDNFSECYHDAVQYRSEALSLFNLGYLTLPERAYMEEVYWQIMRRVHEISRQTGIQTPEIEDLESELSDTYFANFSLFQSLPDSWAIDQLFPIMPIHRLNEEPDRLGTVVDLTCDSDGVIDQYIGEDGPRPSMMLHSINNGDHYYIGIFMIGAYQETLGELHNLFGDTHAVQIRIQGDNQYKIENLIKGDTIHQVLNYVSFNRGELLHKMRDQIEQAVDDGRLDLEESAKLMGLYEEGFYGYTYFEE</sequence>
<evidence type="ECO:0000313" key="18">
    <source>
        <dbReference type="EMBL" id="MBO1321204.1"/>
    </source>
</evidence>
<comment type="cofactor">
    <cofactor evidence="1 12 13">
        <name>pyridoxal 5'-phosphate</name>
        <dbReference type="ChEBI" id="CHEBI:597326"/>
    </cofactor>
</comment>
<keyword evidence="7 12" id="KW-0460">Magnesium</keyword>
<dbReference type="GO" id="GO:0008792">
    <property type="term" value="F:arginine decarboxylase activity"/>
    <property type="evidence" value="ECO:0007669"/>
    <property type="project" value="UniProtKB-UniRule"/>
</dbReference>
<dbReference type="NCBIfam" id="NF003763">
    <property type="entry name" value="PRK05354.1"/>
    <property type="match status" value="1"/>
</dbReference>
<dbReference type="NCBIfam" id="TIGR01273">
    <property type="entry name" value="speA"/>
    <property type="match status" value="1"/>
</dbReference>
<dbReference type="Gene3D" id="1.20.58.930">
    <property type="match status" value="1"/>
</dbReference>
<dbReference type="EC" id="4.1.1.19" evidence="12"/>
<dbReference type="InterPro" id="IPR029066">
    <property type="entry name" value="PLP-binding_barrel"/>
</dbReference>
<feature type="binding site" evidence="12">
    <location>
        <begin position="286"/>
        <end position="296"/>
    </location>
    <ligand>
        <name>substrate</name>
    </ligand>
</feature>
<dbReference type="PRINTS" id="PR01180">
    <property type="entry name" value="ARGDCRBXLASE"/>
</dbReference>
<comment type="pathway">
    <text evidence="12">Amine and polyamine biosynthesis; agmatine biosynthesis; agmatine from L-arginine: step 1/1.</text>
</comment>
<keyword evidence="10 12" id="KW-0620">Polyamine biosynthesis</keyword>
<comment type="function">
    <text evidence="3 12">Catalyzes the biosynthesis of agmatine from arginine.</text>
</comment>
<organism evidence="18 19">
    <name type="scientific">Acanthopleuribacter pedis</name>
    <dbReference type="NCBI Taxonomy" id="442870"/>
    <lineage>
        <taxon>Bacteria</taxon>
        <taxon>Pseudomonadati</taxon>
        <taxon>Acidobacteriota</taxon>
        <taxon>Holophagae</taxon>
        <taxon>Acanthopleuribacterales</taxon>
        <taxon>Acanthopleuribacteraceae</taxon>
        <taxon>Acanthopleuribacter</taxon>
    </lineage>
</organism>
<dbReference type="UniPathway" id="UPA00186">
    <property type="reaction ID" value="UER00284"/>
</dbReference>
<dbReference type="SUPFAM" id="SSF51419">
    <property type="entry name" value="PLP-binding barrel"/>
    <property type="match status" value="1"/>
</dbReference>
<evidence type="ECO:0000256" key="1">
    <source>
        <dbReference type="ARBA" id="ARBA00001933"/>
    </source>
</evidence>
<dbReference type="GO" id="GO:0046872">
    <property type="term" value="F:metal ion binding"/>
    <property type="evidence" value="ECO:0007669"/>
    <property type="project" value="UniProtKB-KW"/>
</dbReference>
<evidence type="ECO:0000256" key="2">
    <source>
        <dbReference type="ARBA" id="ARBA00001946"/>
    </source>
</evidence>
<keyword evidence="19" id="KW-1185">Reference proteome</keyword>
<evidence type="ECO:0000259" key="16">
    <source>
        <dbReference type="Pfam" id="PF17810"/>
    </source>
</evidence>
<dbReference type="Gene3D" id="3.20.20.10">
    <property type="entry name" value="Alanine racemase"/>
    <property type="match status" value="1"/>
</dbReference>
<dbReference type="Gene3D" id="2.40.37.10">
    <property type="entry name" value="Lyase, Ornithine Decarboxylase, Chain A, domain 1"/>
    <property type="match status" value="1"/>
</dbReference>
<keyword evidence="9 12" id="KW-0745">Spermidine biosynthesis</keyword>
<dbReference type="EMBL" id="JAFREP010000022">
    <property type="protein sequence ID" value="MBO1321204.1"/>
    <property type="molecule type" value="Genomic_DNA"/>
</dbReference>
<evidence type="ECO:0000256" key="7">
    <source>
        <dbReference type="ARBA" id="ARBA00022842"/>
    </source>
</evidence>
<feature type="modified residue" description="N6-(pyridoxal phosphate)lysine" evidence="12 13">
    <location>
        <position position="104"/>
    </location>
</feature>
<evidence type="ECO:0000256" key="12">
    <source>
        <dbReference type="HAMAP-Rule" id="MF_01417"/>
    </source>
</evidence>
<evidence type="ECO:0000256" key="5">
    <source>
        <dbReference type="ARBA" id="ARBA00022723"/>
    </source>
</evidence>
<dbReference type="HAMAP" id="MF_01417">
    <property type="entry name" value="SpeA"/>
    <property type="match status" value="1"/>
</dbReference>
<evidence type="ECO:0000259" key="17">
    <source>
        <dbReference type="Pfam" id="PF17944"/>
    </source>
</evidence>
<dbReference type="InterPro" id="IPR022644">
    <property type="entry name" value="De-COase2_N"/>
</dbReference>
<evidence type="ECO:0000256" key="8">
    <source>
        <dbReference type="ARBA" id="ARBA00022898"/>
    </source>
</evidence>
<keyword evidence="5 12" id="KW-0479">Metal-binding</keyword>
<evidence type="ECO:0000256" key="3">
    <source>
        <dbReference type="ARBA" id="ARBA00002257"/>
    </source>
</evidence>
<comment type="caution">
    <text evidence="18">The sequence shown here is derived from an EMBL/GenBank/DDBJ whole genome shotgun (WGS) entry which is preliminary data.</text>
</comment>
<dbReference type="GO" id="GO:0006527">
    <property type="term" value="P:L-arginine catabolic process"/>
    <property type="evidence" value="ECO:0007669"/>
    <property type="project" value="InterPro"/>
</dbReference>
<keyword evidence="11 12" id="KW-0456">Lyase</keyword>
<dbReference type="InterPro" id="IPR000183">
    <property type="entry name" value="Orn/DAP/Arg_de-COase"/>
</dbReference>
<evidence type="ECO:0000256" key="14">
    <source>
        <dbReference type="PIRSR" id="PIRSR600183-50"/>
    </source>
</evidence>
<keyword evidence="6 12" id="KW-0210">Decarboxylase</keyword>
<dbReference type="Pfam" id="PF02784">
    <property type="entry name" value="Orn_Arg_deC_N"/>
    <property type="match status" value="1"/>
</dbReference>
<dbReference type="SUPFAM" id="SSF50621">
    <property type="entry name" value="Alanine racemase C-terminal domain-like"/>
    <property type="match status" value="1"/>
</dbReference>
<feature type="domain" description="Arginine decarboxylase C-terminal helical" evidence="17">
    <location>
        <begin position="582"/>
        <end position="634"/>
    </location>
</feature>
<dbReference type="PROSITE" id="PS00879">
    <property type="entry name" value="ODR_DC_2_2"/>
    <property type="match status" value="1"/>
</dbReference>
<evidence type="ECO:0000313" key="19">
    <source>
        <dbReference type="Proteomes" id="UP000664417"/>
    </source>
</evidence>
<dbReference type="PANTHER" id="PTHR43295:SF9">
    <property type="entry name" value="BIOSYNTHETIC ARGININE DECARBOXYLASE"/>
    <property type="match status" value="1"/>
</dbReference>
<dbReference type="PANTHER" id="PTHR43295">
    <property type="entry name" value="ARGININE DECARBOXYLASE"/>
    <property type="match status" value="1"/>
</dbReference>
<dbReference type="PIRSF" id="PIRSF001336">
    <property type="entry name" value="Arg_decrbxlase"/>
    <property type="match status" value="1"/>
</dbReference>